<proteinExistence type="predicted"/>
<reference evidence="1" key="1">
    <citation type="submission" date="2014-11" db="EMBL/GenBank/DDBJ databases">
        <authorList>
            <person name="Amaro Gonzalez C."/>
        </authorList>
    </citation>
    <scope>NUCLEOTIDE SEQUENCE</scope>
</reference>
<accession>A0A0E9RCN8</accession>
<name>A0A0E9RCN8_ANGAN</name>
<evidence type="ECO:0000313" key="1">
    <source>
        <dbReference type="EMBL" id="JAH26118.1"/>
    </source>
</evidence>
<reference evidence="1" key="2">
    <citation type="journal article" date="2015" name="Fish Shellfish Immunol.">
        <title>Early steps in the European eel (Anguilla anguilla)-Vibrio vulnificus interaction in the gills: Role of the RtxA13 toxin.</title>
        <authorList>
            <person name="Callol A."/>
            <person name="Pajuelo D."/>
            <person name="Ebbesson L."/>
            <person name="Teles M."/>
            <person name="MacKenzie S."/>
            <person name="Amaro C."/>
        </authorList>
    </citation>
    <scope>NUCLEOTIDE SEQUENCE</scope>
</reference>
<protein>
    <submittedName>
        <fullName evidence="1">Uncharacterized protein</fullName>
    </submittedName>
</protein>
<organism evidence="1">
    <name type="scientific">Anguilla anguilla</name>
    <name type="common">European freshwater eel</name>
    <name type="synonym">Muraena anguilla</name>
    <dbReference type="NCBI Taxonomy" id="7936"/>
    <lineage>
        <taxon>Eukaryota</taxon>
        <taxon>Metazoa</taxon>
        <taxon>Chordata</taxon>
        <taxon>Craniata</taxon>
        <taxon>Vertebrata</taxon>
        <taxon>Euteleostomi</taxon>
        <taxon>Actinopterygii</taxon>
        <taxon>Neopterygii</taxon>
        <taxon>Teleostei</taxon>
        <taxon>Anguilliformes</taxon>
        <taxon>Anguillidae</taxon>
        <taxon>Anguilla</taxon>
    </lineage>
</organism>
<sequence length="17" mass="2025">MTPISPIRKSKFHLKLK</sequence>
<dbReference type="EMBL" id="GBXM01082459">
    <property type="protein sequence ID" value="JAH26118.1"/>
    <property type="molecule type" value="Transcribed_RNA"/>
</dbReference>
<dbReference type="AlphaFoldDB" id="A0A0E9RCN8"/>